<comment type="caution">
    <text evidence="5">The sequence shown here is derived from an EMBL/GenBank/DDBJ whole genome shotgun (WGS) entry which is preliminary data.</text>
</comment>
<dbReference type="EMBL" id="AUSU01004359">
    <property type="protein sequence ID" value="EPS65216.1"/>
    <property type="molecule type" value="Genomic_DNA"/>
</dbReference>
<dbReference type="GO" id="GO:0003924">
    <property type="term" value="F:GTPase activity"/>
    <property type="evidence" value="ECO:0007669"/>
    <property type="project" value="InterPro"/>
</dbReference>
<evidence type="ECO:0000313" key="5">
    <source>
        <dbReference type="EMBL" id="EPS65216.1"/>
    </source>
</evidence>
<dbReference type="AlphaFoldDB" id="S8CKJ7"/>
<evidence type="ECO:0000256" key="3">
    <source>
        <dbReference type="ARBA" id="ARBA00023134"/>
    </source>
</evidence>
<dbReference type="PANTHER" id="PTHR47980">
    <property type="entry name" value="LD44762P"/>
    <property type="match status" value="1"/>
</dbReference>
<proteinExistence type="inferred from homology"/>
<keyword evidence="6" id="KW-1185">Reference proteome</keyword>
<organism evidence="5 6">
    <name type="scientific">Genlisea aurea</name>
    <dbReference type="NCBI Taxonomy" id="192259"/>
    <lineage>
        <taxon>Eukaryota</taxon>
        <taxon>Viridiplantae</taxon>
        <taxon>Streptophyta</taxon>
        <taxon>Embryophyta</taxon>
        <taxon>Tracheophyta</taxon>
        <taxon>Spermatophyta</taxon>
        <taxon>Magnoliopsida</taxon>
        <taxon>eudicotyledons</taxon>
        <taxon>Gunneridae</taxon>
        <taxon>Pentapetalae</taxon>
        <taxon>asterids</taxon>
        <taxon>lamiids</taxon>
        <taxon>Lamiales</taxon>
        <taxon>Lentibulariaceae</taxon>
        <taxon>Genlisea</taxon>
    </lineage>
</organism>
<gene>
    <name evidence="5" type="ORF">M569_09561</name>
</gene>
<dbReference type="GO" id="GO:0005525">
    <property type="term" value="F:GTP binding"/>
    <property type="evidence" value="ECO:0007669"/>
    <property type="project" value="UniProtKB-KW"/>
</dbReference>
<dbReference type="OrthoDB" id="9989112at2759"/>
<feature type="non-terminal residue" evidence="5">
    <location>
        <position position="64"/>
    </location>
</feature>
<dbReference type="Proteomes" id="UP000015453">
    <property type="component" value="Unassembled WGS sequence"/>
</dbReference>
<evidence type="ECO:0000256" key="1">
    <source>
        <dbReference type="ARBA" id="ARBA00006270"/>
    </source>
</evidence>
<dbReference type="PROSITE" id="PS51421">
    <property type="entry name" value="RAS"/>
    <property type="match status" value="1"/>
</dbReference>
<feature type="non-terminal residue" evidence="5">
    <location>
        <position position="1"/>
    </location>
</feature>
<dbReference type="SUPFAM" id="SSF52540">
    <property type="entry name" value="P-loop containing nucleoside triphosphate hydrolases"/>
    <property type="match status" value="1"/>
</dbReference>
<dbReference type="InterPro" id="IPR001806">
    <property type="entry name" value="Small_GTPase"/>
</dbReference>
<dbReference type="InterPro" id="IPR027417">
    <property type="entry name" value="P-loop_NTPase"/>
</dbReference>
<keyword evidence="3" id="KW-0342">GTP-binding</keyword>
<protein>
    <submittedName>
        <fullName evidence="5">Uncharacterized protein</fullName>
    </submittedName>
</protein>
<reference evidence="5 6" key="1">
    <citation type="journal article" date="2013" name="BMC Genomics">
        <title>The miniature genome of a carnivorous plant Genlisea aurea contains a low number of genes and short non-coding sequences.</title>
        <authorList>
            <person name="Leushkin E.V."/>
            <person name="Sutormin R.A."/>
            <person name="Nabieva E.R."/>
            <person name="Penin A.A."/>
            <person name="Kondrashov A.S."/>
            <person name="Logacheva M.D."/>
        </authorList>
    </citation>
    <scope>NUCLEOTIDE SEQUENCE [LARGE SCALE GENOMIC DNA]</scope>
</reference>
<dbReference type="Gene3D" id="3.40.50.300">
    <property type="entry name" value="P-loop containing nucleotide triphosphate hydrolases"/>
    <property type="match status" value="1"/>
</dbReference>
<evidence type="ECO:0000313" key="6">
    <source>
        <dbReference type="Proteomes" id="UP000015453"/>
    </source>
</evidence>
<keyword evidence="2" id="KW-0547">Nucleotide-binding</keyword>
<dbReference type="Pfam" id="PF00071">
    <property type="entry name" value="Ras"/>
    <property type="match status" value="1"/>
</dbReference>
<comment type="similarity">
    <text evidence="1">Belongs to the small GTPase superfamily. Rab family.</text>
</comment>
<dbReference type="InterPro" id="IPR050305">
    <property type="entry name" value="Small_GTPase_Rab"/>
</dbReference>
<dbReference type="PROSITE" id="PS51419">
    <property type="entry name" value="RAB"/>
    <property type="match status" value="1"/>
</dbReference>
<name>S8CKJ7_9LAMI</name>
<accession>S8CKJ7</accession>
<sequence>SKGQALADEYGIKFFETSAKTNLNVEEVFFSIARDIKQRLSDTDHKAEQPTSIKINHPNGGGSG</sequence>
<evidence type="ECO:0000256" key="2">
    <source>
        <dbReference type="ARBA" id="ARBA00022741"/>
    </source>
</evidence>
<feature type="region of interest" description="Disordered" evidence="4">
    <location>
        <begin position="40"/>
        <end position="64"/>
    </location>
</feature>
<evidence type="ECO:0000256" key="4">
    <source>
        <dbReference type="SAM" id="MobiDB-lite"/>
    </source>
</evidence>